<organism evidence="3 4">
    <name type="scientific">Mastacembelus armatus</name>
    <name type="common">zig-zag eel</name>
    <dbReference type="NCBI Taxonomy" id="205130"/>
    <lineage>
        <taxon>Eukaryota</taxon>
        <taxon>Metazoa</taxon>
        <taxon>Chordata</taxon>
        <taxon>Craniata</taxon>
        <taxon>Vertebrata</taxon>
        <taxon>Euteleostomi</taxon>
        <taxon>Actinopterygii</taxon>
        <taxon>Neopterygii</taxon>
        <taxon>Teleostei</taxon>
        <taxon>Neoteleostei</taxon>
        <taxon>Acanthomorphata</taxon>
        <taxon>Anabantaria</taxon>
        <taxon>Synbranchiformes</taxon>
        <taxon>Mastacembelidae</taxon>
        <taxon>Mastacembelus</taxon>
    </lineage>
</organism>
<dbReference type="InterPro" id="IPR016054">
    <property type="entry name" value="LY6_UPA_recep-like"/>
</dbReference>
<protein>
    <recommendedName>
        <fullName evidence="2">UPAR/Ly6 domain-containing protein</fullName>
    </recommendedName>
</protein>
<sequence length="137" mass="14096">MARVLFGVIAIVASLVIVESLTCNKCSLGIFGTCFGSSNETCTTNTSVCYTGKAAFPSLSSFSGFNSQGCLDNATTCNATTNHTLLFATYQITLTCCSADKCNPVTISGSPTTKMTLTAALGAAIVACAQAVYTNNK</sequence>
<keyword evidence="4" id="KW-1185">Reference proteome</keyword>
<feature type="domain" description="UPAR/Ly6" evidence="2">
    <location>
        <begin position="20"/>
        <end position="103"/>
    </location>
</feature>
<dbReference type="GeneTree" id="ENSGT00910000144759"/>
<dbReference type="Gene3D" id="2.10.60.10">
    <property type="entry name" value="CD59"/>
    <property type="match status" value="1"/>
</dbReference>
<dbReference type="InterPro" id="IPR045860">
    <property type="entry name" value="Snake_toxin-like_sf"/>
</dbReference>
<dbReference type="InParanoid" id="A0A7N8XBT8"/>
<evidence type="ECO:0000256" key="1">
    <source>
        <dbReference type="SAM" id="SignalP"/>
    </source>
</evidence>
<evidence type="ECO:0000313" key="3">
    <source>
        <dbReference type="Ensembl" id="ENSMAMP00000048649.1"/>
    </source>
</evidence>
<evidence type="ECO:0000313" key="4">
    <source>
        <dbReference type="Proteomes" id="UP000261640"/>
    </source>
</evidence>
<proteinExistence type="predicted"/>
<accession>A0A7N8XBT8</accession>
<feature type="chain" id="PRO_5031261086" description="UPAR/Ly6 domain-containing protein" evidence="1">
    <location>
        <begin position="21"/>
        <end position="137"/>
    </location>
</feature>
<dbReference type="SUPFAM" id="SSF57302">
    <property type="entry name" value="Snake toxin-like"/>
    <property type="match status" value="1"/>
</dbReference>
<keyword evidence="1" id="KW-0732">Signal</keyword>
<reference evidence="3" key="2">
    <citation type="submission" date="2025-09" db="UniProtKB">
        <authorList>
            <consortium name="Ensembl"/>
        </authorList>
    </citation>
    <scope>IDENTIFICATION</scope>
</reference>
<dbReference type="AlphaFoldDB" id="A0A7N8XBT8"/>
<evidence type="ECO:0000259" key="2">
    <source>
        <dbReference type="Pfam" id="PF00021"/>
    </source>
</evidence>
<reference evidence="3" key="1">
    <citation type="submission" date="2025-08" db="UniProtKB">
        <authorList>
            <consortium name="Ensembl"/>
        </authorList>
    </citation>
    <scope>IDENTIFICATION</scope>
</reference>
<dbReference type="Proteomes" id="UP000261640">
    <property type="component" value="Unplaced"/>
</dbReference>
<name>A0A7N8XBT8_9TELE</name>
<feature type="signal peptide" evidence="1">
    <location>
        <begin position="1"/>
        <end position="20"/>
    </location>
</feature>
<dbReference type="Pfam" id="PF00021">
    <property type="entry name" value="UPAR_LY6"/>
    <property type="match status" value="1"/>
</dbReference>
<dbReference type="Ensembl" id="ENSMAMT00000064792.1">
    <property type="protein sequence ID" value="ENSMAMP00000048649.1"/>
    <property type="gene ID" value="ENSMAMG00000026891.1"/>
</dbReference>